<reference evidence="1 2" key="1">
    <citation type="submission" date="2015-04" db="EMBL/GenBank/DDBJ databases">
        <authorList>
            <person name="Syromyatnikov M.Y."/>
            <person name="Popov V.N."/>
        </authorList>
    </citation>
    <scope>NUCLEOTIDE SEQUENCE [LARGE SCALE GENOMIC DNA]</scope>
</reference>
<organism evidence="1 2">
    <name type="scientific">Clunio marinus</name>
    <dbReference type="NCBI Taxonomy" id="568069"/>
    <lineage>
        <taxon>Eukaryota</taxon>
        <taxon>Metazoa</taxon>
        <taxon>Ecdysozoa</taxon>
        <taxon>Arthropoda</taxon>
        <taxon>Hexapoda</taxon>
        <taxon>Insecta</taxon>
        <taxon>Pterygota</taxon>
        <taxon>Neoptera</taxon>
        <taxon>Endopterygota</taxon>
        <taxon>Diptera</taxon>
        <taxon>Nematocera</taxon>
        <taxon>Chironomoidea</taxon>
        <taxon>Chironomidae</taxon>
        <taxon>Clunio</taxon>
    </lineage>
</organism>
<evidence type="ECO:0000313" key="2">
    <source>
        <dbReference type="Proteomes" id="UP000183832"/>
    </source>
</evidence>
<dbReference type="AlphaFoldDB" id="A0A1J1IDW3"/>
<gene>
    <name evidence="1" type="ORF">CLUMA_CG011766</name>
</gene>
<accession>A0A1J1IDW3</accession>
<dbReference type="Proteomes" id="UP000183832">
    <property type="component" value="Unassembled WGS sequence"/>
</dbReference>
<keyword evidence="2" id="KW-1185">Reference proteome</keyword>
<dbReference type="EMBL" id="CVRI01000047">
    <property type="protein sequence ID" value="CRK98408.1"/>
    <property type="molecule type" value="Genomic_DNA"/>
</dbReference>
<protein>
    <submittedName>
        <fullName evidence="1">CLUMA_CG011766, isoform A</fullName>
    </submittedName>
</protein>
<proteinExistence type="predicted"/>
<name>A0A1J1IDW3_9DIPT</name>
<evidence type="ECO:0000313" key="1">
    <source>
        <dbReference type="EMBL" id="CRK98408.1"/>
    </source>
</evidence>
<sequence>MKIGDGEAPHGELQIMLTHNFKLLRPVWSFKIHMVNLPTVHGLSDCPWTFRLSMDFPIVHGPSDCPWTFRLNQTTVKE</sequence>